<evidence type="ECO:0000256" key="2">
    <source>
        <dbReference type="ARBA" id="ARBA00023125"/>
    </source>
</evidence>
<dbReference type="SMART" id="SM00717">
    <property type="entry name" value="SANT"/>
    <property type="match status" value="1"/>
</dbReference>
<feature type="region of interest" description="Disordered" evidence="4">
    <location>
        <begin position="323"/>
        <end position="383"/>
    </location>
</feature>
<evidence type="ECO:0000313" key="8">
    <source>
        <dbReference type="EMBL" id="SPO35316.1"/>
    </source>
</evidence>
<dbReference type="Gene3D" id="1.10.10.60">
    <property type="entry name" value="Homeodomain-like"/>
    <property type="match status" value="1"/>
</dbReference>
<dbReference type="PROSITE" id="PS51294">
    <property type="entry name" value="HTH_MYB"/>
    <property type="match status" value="1"/>
</dbReference>
<feature type="compositionally biased region" description="Basic and acidic residues" evidence="4">
    <location>
        <begin position="47"/>
        <end position="64"/>
    </location>
</feature>
<evidence type="ECO:0000259" key="6">
    <source>
        <dbReference type="PROSITE" id="PS51293"/>
    </source>
</evidence>
<organism evidence="8 9">
    <name type="scientific">Pseudozyma flocculosa</name>
    <dbReference type="NCBI Taxonomy" id="84751"/>
    <lineage>
        <taxon>Eukaryota</taxon>
        <taxon>Fungi</taxon>
        <taxon>Dikarya</taxon>
        <taxon>Basidiomycota</taxon>
        <taxon>Ustilaginomycotina</taxon>
        <taxon>Ustilaginomycetes</taxon>
        <taxon>Ustilaginales</taxon>
        <taxon>Ustilaginaceae</taxon>
        <taxon>Pseudozyma</taxon>
    </lineage>
</organism>
<dbReference type="Proteomes" id="UP000323386">
    <property type="component" value="Unassembled WGS sequence"/>
</dbReference>
<dbReference type="GO" id="GO:0000976">
    <property type="term" value="F:transcription cis-regulatory region binding"/>
    <property type="evidence" value="ECO:0007669"/>
    <property type="project" value="TreeGrafter"/>
</dbReference>
<dbReference type="OrthoDB" id="2143914at2759"/>
<evidence type="ECO:0000259" key="5">
    <source>
        <dbReference type="PROSITE" id="PS50090"/>
    </source>
</evidence>
<feature type="compositionally biased region" description="Low complexity" evidence="4">
    <location>
        <begin position="352"/>
        <end position="362"/>
    </location>
</feature>
<feature type="compositionally biased region" description="Basic and acidic residues" evidence="4">
    <location>
        <begin position="373"/>
        <end position="383"/>
    </location>
</feature>
<feature type="compositionally biased region" description="Basic and acidic residues" evidence="4">
    <location>
        <begin position="1088"/>
        <end position="1099"/>
    </location>
</feature>
<feature type="region of interest" description="Disordered" evidence="4">
    <location>
        <begin position="479"/>
        <end position="531"/>
    </location>
</feature>
<feature type="compositionally biased region" description="Low complexity" evidence="4">
    <location>
        <begin position="1"/>
        <end position="11"/>
    </location>
</feature>
<feature type="compositionally biased region" description="Pro residues" evidence="4">
    <location>
        <begin position="30"/>
        <end position="45"/>
    </location>
</feature>
<feature type="compositionally biased region" description="Low complexity" evidence="4">
    <location>
        <begin position="921"/>
        <end position="943"/>
    </location>
</feature>
<evidence type="ECO:0000256" key="4">
    <source>
        <dbReference type="SAM" id="MobiDB-lite"/>
    </source>
</evidence>
<dbReference type="GO" id="GO:0005634">
    <property type="term" value="C:nucleus"/>
    <property type="evidence" value="ECO:0007669"/>
    <property type="project" value="UniProtKB-SubCell"/>
</dbReference>
<dbReference type="GO" id="GO:0003700">
    <property type="term" value="F:DNA-binding transcription factor activity"/>
    <property type="evidence" value="ECO:0007669"/>
    <property type="project" value="TreeGrafter"/>
</dbReference>
<reference evidence="8 9" key="1">
    <citation type="submission" date="2018-03" db="EMBL/GenBank/DDBJ databases">
        <authorList>
            <person name="Guldener U."/>
        </authorList>
    </citation>
    <scope>NUCLEOTIDE SEQUENCE [LARGE SCALE GENOMIC DNA]</scope>
    <source>
        <strain evidence="8 9">DAOM196992</strain>
    </source>
</reference>
<dbReference type="CDD" id="cd00167">
    <property type="entry name" value="SANT"/>
    <property type="match status" value="1"/>
</dbReference>
<feature type="compositionally biased region" description="Low complexity" evidence="4">
    <location>
        <begin position="1201"/>
        <end position="1213"/>
    </location>
</feature>
<feature type="region of interest" description="Disordered" evidence="4">
    <location>
        <begin position="1"/>
        <end position="127"/>
    </location>
</feature>
<proteinExistence type="predicted"/>
<keyword evidence="9" id="KW-1185">Reference proteome</keyword>
<feature type="compositionally biased region" description="Basic residues" evidence="4">
    <location>
        <begin position="1157"/>
        <end position="1167"/>
    </location>
</feature>
<name>A0A5C3EUU5_9BASI</name>
<dbReference type="InterPro" id="IPR017930">
    <property type="entry name" value="Myb_dom"/>
</dbReference>
<feature type="region of interest" description="Disordered" evidence="4">
    <location>
        <begin position="753"/>
        <end position="830"/>
    </location>
</feature>
<feature type="compositionally biased region" description="Low complexity" evidence="4">
    <location>
        <begin position="1024"/>
        <end position="1038"/>
    </location>
</feature>
<evidence type="ECO:0000256" key="1">
    <source>
        <dbReference type="ARBA" id="ARBA00004123"/>
    </source>
</evidence>
<feature type="domain" description="HTH myb-type" evidence="7">
    <location>
        <begin position="966"/>
        <end position="1013"/>
    </location>
</feature>
<dbReference type="PROSITE" id="PS51293">
    <property type="entry name" value="SANT"/>
    <property type="match status" value="1"/>
</dbReference>
<protein>
    <submittedName>
        <fullName evidence="8">Uncharacterized protein</fullName>
    </submittedName>
</protein>
<feature type="compositionally biased region" description="Low complexity" evidence="4">
    <location>
        <begin position="1304"/>
        <end position="1319"/>
    </location>
</feature>
<accession>A0A5C3EUU5</accession>
<dbReference type="InterPro" id="IPR001005">
    <property type="entry name" value="SANT/Myb"/>
</dbReference>
<feature type="domain" description="SANT" evidence="6">
    <location>
        <begin position="966"/>
        <end position="1013"/>
    </location>
</feature>
<feature type="compositionally biased region" description="Gly residues" evidence="4">
    <location>
        <begin position="1182"/>
        <end position="1192"/>
    </location>
</feature>
<feature type="compositionally biased region" description="Polar residues" evidence="4">
    <location>
        <begin position="338"/>
        <end position="347"/>
    </location>
</feature>
<dbReference type="EMBL" id="OOIP01000002">
    <property type="protein sequence ID" value="SPO35316.1"/>
    <property type="molecule type" value="Genomic_DNA"/>
</dbReference>
<comment type="subcellular location">
    <subcellularLocation>
        <location evidence="1">Nucleus</location>
    </subcellularLocation>
</comment>
<feature type="compositionally biased region" description="Basic and acidic residues" evidence="4">
    <location>
        <begin position="162"/>
        <end position="175"/>
    </location>
</feature>
<dbReference type="PANTHER" id="PTHR46380">
    <property type="entry name" value="CYCLIN-D-BINDING MYB-LIKE TRANSCRIPTION FACTOR 1"/>
    <property type="match status" value="1"/>
</dbReference>
<sequence>MATTAAAAAAAMDMSPASLVSTSTHASPRAHPPPPPPPRRPPSPSPDGRKRQDERQRVLRQADRARRHRSLSSGRSRTPSPILGAPFGHFDLANDDADDDANSPSVQRLKVEGGDAAAVNDPDDPRGRLSMPMLGLGLGPSAEEVELLVYGTSPADSADADGALHDGPDGQETSHDVKRVLESLSKMGLDDASKASDATERERELADMVRLLAQKCTDLSLQRDRARAQLHTNRLTALSVISSTKTAHAHALAAERGARDRLDAELEGWKAQAKMLSALLSRAESRSHIERPSIDTLDVGRLASAASSSRLPPSRSDELLGAAAMARRTSSEAAATGSRPSSAQQLQGAFEPRSPSKASPRSRLAEPATPAGEEGRGRDRSRDRLALAAQAEAQSEGITGLGILNAGGIDAVLDETPASTAVLRERNKLAADKRYLKTRLRDTEAQVHRLEAELRSLRPYLVGGGIKLAEAERERAGVNGAAEASSQATTASAGAVGDGTSTAPATPSRSGGRKERSRKKRNAVMGDAETEHLMLAARRLREMRKAAEATPAAEHAEPASVQAAVEVAGINGTSISVLAPAAELKSSMAHASPVKRQASEGFDGELPYEGSPRTPMTKLGERPPKTPRSNHSVPTTPRMADGGVRNGDPAELARPATDVRESARASQHKRFESSASVSSFTGIDELLQAAETLNPGASTASPRMRTLPEHERAVFSGGDGRTRYSREPVPVPNAPHPLHSVHARAMEPDPYGYSHHHHHAASSPIRLPHESPKRRRVSSAAIDTGPFGSPFISDRQPRGRTSTEGADPYGQVPQHLYTDYAPSGPSSAGASQALSALDLLADQAAASLNPSMGSDRSGGYDGVSPLGSLSSDEDGMDGEAAAATAAATAATSRAKRSKSGDASKAGSQRSGKSPSRGKAKGGSNNNGTASASASANDAGQSSSRSNGETRSFGGNQNPEKRLPYVRWTNEEDTKLRAAIKEHGQRWELISRAVGTRSYHQCRQRYLLMRRKEAAAKAQAEADEAANTASASASDQQSQEEGDYGRGPPASASVSRRKSSVGGGGAGSSNGRRVRGSGGGSGGAGGRSTNDERYDDHDGGISDDGPDAGDVTATPLHKLSIGAAPSGGGSTTHAYGPYSPTPRHGALGPAAGSAHSRSLSHPHPHPHSHGPSNILPPVQPGTIGLGGGGGGVGPLPPPPLSPYSSSHHGSTTPTARRMYYHHPASSPLIAGSRQLAPLSSSSSSSGGGGLANAAGYATSSSSPTHASMQFPSSPLHHHPPPPHRSFLDSAHHHQHHPTTAAVGGSPSVSSPHATPSSSTTGRLAASDPTQTTPTNSASSARRMGAALYSQ</sequence>
<feature type="region of interest" description="Disordered" evidence="4">
    <location>
        <begin position="1018"/>
        <end position="1349"/>
    </location>
</feature>
<feature type="compositionally biased region" description="Polar residues" evidence="4">
    <location>
        <begin position="944"/>
        <end position="957"/>
    </location>
</feature>
<gene>
    <name evidence="8" type="ORF">PSFLO_00787</name>
</gene>
<dbReference type="PROSITE" id="PS50090">
    <property type="entry name" value="MYB_LIKE"/>
    <property type="match status" value="1"/>
</dbReference>
<feature type="compositionally biased region" description="Gly residues" evidence="4">
    <location>
        <begin position="1075"/>
        <end position="1085"/>
    </location>
</feature>
<dbReference type="SUPFAM" id="SSF46689">
    <property type="entry name" value="Homeodomain-like"/>
    <property type="match status" value="1"/>
</dbReference>
<feature type="compositionally biased region" description="Low complexity" evidence="4">
    <location>
        <begin position="480"/>
        <end position="495"/>
    </location>
</feature>
<dbReference type="InterPro" id="IPR017884">
    <property type="entry name" value="SANT_dom"/>
</dbReference>
<feature type="compositionally biased region" description="Low complexity" evidence="4">
    <location>
        <begin position="880"/>
        <end position="891"/>
    </location>
</feature>
<feature type="region of interest" description="Disordered" evidence="4">
    <location>
        <begin position="848"/>
        <end position="966"/>
    </location>
</feature>
<feature type="compositionally biased region" description="Polar residues" evidence="4">
    <location>
        <begin position="1256"/>
        <end position="1269"/>
    </location>
</feature>
<dbReference type="Pfam" id="PF00249">
    <property type="entry name" value="Myb_DNA-binding"/>
    <property type="match status" value="1"/>
</dbReference>
<keyword evidence="3" id="KW-0539">Nucleus</keyword>
<feature type="compositionally biased region" description="Low complexity" evidence="4">
    <location>
        <begin position="821"/>
        <end position="830"/>
    </location>
</feature>
<evidence type="ECO:0000256" key="3">
    <source>
        <dbReference type="ARBA" id="ARBA00023242"/>
    </source>
</evidence>
<dbReference type="InterPro" id="IPR051651">
    <property type="entry name" value="DMTF1_DNA-bind_reg"/>
</dbReference>
<feature type="compositionally biased region" description="Polar residues" evidence="4">
    <location>
        <begin position="1326"/>
        <end position="1338"/>
    </location>
</feature>
<dbReference type="InterPro" id="IPR009057">
    <property type="entry name" value="Homeodomain-like_sf"/>
</dbReference>
<feature type="region of interest" description="Disordered" evidence="4">
    <location>
        <begin position="154"/>
        <end position="175"/>
    </location>
</feature>
<feature type="domain" description="Myb-like" evidence="5">
    <location>
        <begin position="966"/>
        <end position="1005"/>
    </location>
</feature>
<evidence type="ECO:0000313" key="9">
    <source>
        <dbReference type="Proteomes" id="UP000323386"/>
    </source>
</evidence>
<feature type="region of interest" description="Disordered" evidence="4">
    <location>
        <begin position="590"/>
        <end position="657"/>
    </location>
</feature>
<evidence type="ECO:0000259" key="7">
    <source>
        <dbReference type="PROSITE" id="PS51294"/>
    </source>
</evidence>
<dbReference type="PANTHER" id="PTHR46380:SF2">
    <property type="entry name" value="CYCLIN-D-BINDING MYB-LIKE TRANSCRIPTION FACTOR 1"/>
    <property type="match status" value="1"/>
</dbReference>
<keyword evidence="2" id="KW-0238">DNA-binding</keyword>